<feature type="compositionally biased region" description="Basic residues" evidence="1">
    <location>
        <begin position="90"/>
        <end position="101"/>
    </location>
</feature>
<reference evidence="2" key="1">
    <citation type="submission" date="2021-02" db="EMBL/GenBank/DDBJ databases">
        <authorList>
            <person name="Dougan E. K."/>
            <person name="Rhodes N."/>
            <person name="Thang M."/>
            <person name="Chan C."/>
        </authorList>
    </citation>
    <scope>NUCLEOTIDE SEQUENCE</scope>
</reference>
<organism evidence="2 3">
    <name type="scientific">Polarella glacialis</name>
    <name type="common">Dinoflagellate</name>
    <dbReference type="NCBI Taxonomy" id="89957"/>
    <lineage>
        <taxon>Eukaryota</taxon>
        <taxon>Sar</taxon>
        <taxon>Alveolata</taxon>
        <taxon>Dinophyceae</taxon>
        <taxon>Suessiales</taxon>
        <taxon>Suessiaceae</taxon>
        <taxon>Polarella</taxon>
    </lineage>
</organism>
<evidence type="ECO:0000256" key="1">
    <source>
        <dbReference type="SAM" id="MobiDB-lite"/>
    </source>
</evidence>
<evidence type="ECO:0000313" key="2">
    <source>
        <dbReference type="EMBL" id="CAE8702031.1"/>
    </source>
</evidence>
<gene>
    <name evidence="2" type="ORF">PGLA2088_LOCUS32273</name>
</gene>
<dbReference type="Proteomes" id="UP000626109">
    <property type="component" value="Unassembled WGS sequence"/>
</dbReference>
<feature type="region of interest" description="Disordered" evidence="1">
    <location>
        <begin position="78"/>
        <end position="115"/>
    </location>
</feature>
<name>A0A813KH54_POLGL</name>
<dbReference type="EMBL" id="CAJNNW010029976">
    <property type="protein sequence ID" value="CAE8702031.1"/>
    <property type="molecule type" value="Genomic_DNA"/>
</dbReference>
<protein>
    <submittedName>
        <fullName evidence="2">Uncharacterized protein</fullName>
    </submittedName>
</protein>
<sequence length="115" mass="12979">MESKAQTMHPFPASRAQTMHLFPASLLQPFPASRAQTRNPFPVSGGCQPCVFHLLYLQGARNICRKEARCDRCHEPHEKTEYTKISKSGAQRRREKLKAKMQKAAESQGTNEPIA</sequence>
<proteinExistence type="predicted"/>
<accession>A0A813KH54</accession>
<evidence type="ECO:0000313" key="3">
    <source>
        <dbReference type="Proteomes" id="UP000626109"/>
    </source>
</evidence>
<dbReference type="AlphaFoldDB" id="A0A813KH54"/>
<comment type="caution">
    <text evidence="2">The sequence shown here is derived from an EMBL/GenBank/DDBJ whole genome shotgun (WGS) entry which is preliminary data.</text>
</comment>
<feature type="compositionally biased region" description="Polar residues" evidence="1">
    <location>
        <begin position="105"/>
        <end position="115"/>
    </location>
</feature>